<dbReference type="Gene3D" id="2.40.170.20">
    <property type="entry name" value="TonB-dependent receptor, beta-barrel domain"/>
    <property type="match status" value="1"/>
</dbReference>
<dbReference type="EMBL" id="BSOT01000005">
    <property type="protein sequence ID" value="GLR70095.1"/>
    <property type="molecule type" value="Genomic_DNA"/>
</dbReference>
<evidence type="ECO:0000256" key="7">
    <source>
        <dbReference type="ARBA" id="ARBA00023065"/>
    </source>
</evidence>
<keyword evidence="7" id="KW-0406">Ion transport</keyword>
<evidence type="ECO:0000256" key="12">
    <source>
        <dbReference type="RuleBase" id="RU003357"/>
    </source>
</evidence>
<dbReference type="SUPFAM" id="SSF56935">
    <property type="entry name" value="Porins"/>
    <property type="match status" value="1"/>
</dbReference>
<evidence type="ECO:0000256" key="3">
    <source>
        <dbReference type="ARBA" id="ARBA00022452"/>
    </source>
</evidence>
<evidence type="ECO:0000259" key="15">
    <source>
        <dbReference type="Pfam" id="PF07715"/>
    </source>
</evidence>
<evidence type="ECO:0000256" key="10">
    <source>
        <dbReference type="ARBA" id="ARBA00023237"/>
    </source>
</evidence>
<evidence type="ECO:0000313" key="17">
    <source>
        <dbReference type="Proteomes" id="UP001156601"/>
    </source>
</evidence>
<dbReference type="Proteomes" id="UP001156601">
    <property type="component" value="Unassembled WGS sequence"/>
</dbReference>
<evidence type="ECO:0000256" key="13">
    <source>
        <dbReference type="SAM" id="SignalP"/>
    </source>
</evidence>
<feature type="signal peptide" evidence="13">
    <location>
        <begin position="1"/>
        <end position="39"/>
    </location>
</feature>
<dbReference type="Pfam" id="PF07715">
    <property type="entry name" value="Plug"/>
    <property type="match status" value="1"/>
</dbReference>
<dbReference type="InterPro" id="IPR012910">
    <property type="entry name" value="Plug_dom"/>
</dbReference>
<gene>
    <name evidence="16" type="primary">fyuA</name>
    <name evidence="16" type="ORF">GCM10007852_10030</name>
</gene>
<evidence type="ECO:0000256" key="5">
    <source>
        <dbReference type="ARBA" id="ARBA00022692"/>
    </source>
</evidence>
<dbReference type="AlphaFoldDB" id="A0AA37SXW8"/>
<evidence type="ECO:0000256" key="1">
    <source>
        <dbReference type="ARBA" id="ARBA00004571"/>
    </source>
</evidence>
<dbReference type="InterPro" id="IPR000531">
    <property type="entry name" value="Beta-barrel_TonB"/>
</dbReference>
<evidence type="ECO:0000256" key="11">
    <source>
        <dbReference type="PROSITE-ProRule" id="PRU01360"/>
    </source>
</evidence>
<reference evidence="16" key="2">
    <citation type="submission" date="2023-01" db="EMBL/GenBank/DDBJ databases">
        <title>Draft genome sequence of Agaribacter marinus strain NBRC 110023.</title>
        <authorList>
            <person name="Sun Q."/>
            <person name="Mori K."/>
        </authorList>
    </citation>
    <scope>NUCLEOTIDE SEQUENCE</scope>
    <source>
        <strain evidence="16">NBRC 110023</strain>
    </source>
</reference>
<proteinExistence type="inferred from homology"/>
<feature type="domain" description="TonB-dependent receptor plug" evidence="15">
    <location>
        <begin position="60"/>
        <end position="164"/>
    </location>
</feature>
<keyword evidence="6" id="KW-0408">Iron</keyword>
<dbReference type="PANTHER" id="PTHR32552">
    <property type="entry name" value="FERRICHROME IRON RECEPTOR-RELATED"/>
    <property type="match status" value="1"/>
</dbReference>
<comment type="caution">
    <text evidence="16">The sequence shown here is derived from an EMBL/GenBank/DDBJ whole genome shotgun (WGS) entry which is preliminary data.</text>
</comment>
<dbReference type="InterPro" id="IPR036942">
    <property type="entry name" value="Beta-barrel_TonB_sf"/>
</dbReference>
<keyword evidence="8 12" id="KW-0798">TonB box</keyword>
<comment type="similarity">
    <text evidence="11 12">Belongs to the TonB-dependent receptor family.</text>
</comment>
<evidence type="ECO:0000313" key="16">
    <source>
        <dbReference type="EMBL" id="GLR70095.1"/>
    </source>
</evidence>
<protein>
    <submittedName>
        <fullName evidence="16">TonB-dependent receptor</fullName>
    </submittedName>
</protein>
<feature type="chain" id="PRO_5041305057" evidence="13">
    <location>
        <begin position="40"/>
        <end position="787"/>
    </location>
</feature>
<dbReference type="PROSITE" id="PS52016">
    <property type="entry name" value="TONB_DEPENDENT_REC_3"/>
    <property type="match status" value="1"/>
</dbReference>
<keyword evidence="4" id="KW-0410">Iron transport</keyword>
<comment type="subcellular location">
    <subcellularLocation>
        <location evidence="1 11">Cell outer membrane</location>
        <topology evidence="1 11">Multi-pass membrane protein</topology>
    </subcellularLocation>
</comment>
<accession>A0AA37SXW8</accession>
<keyword evidence="13" id="KW-0732">Signal</keyword>
<keyword evidence="3 11" id="KW-1134">Transmembrane beta strand</keyword>
<dbReference type="GO" id="GO:0009279">
    <property type="term" value="C:cell outer membrane"/>
    <property type="evidence" value="ECO:0007669"/>
    <property type="project" value="UniProtKB-SubCell"/>
</dbReference>
<feature type="domain" description="TonB-dependent receptor-like beta-barrel" evidence="14">
    <location>
        <begin position="274"/>
        <end position="748"/>
    </location>
</feature>
<dbReference type="RefSeq" id="WP_284216401.1">
    <property type="nucleotide sequence ID" value="NZ_BSOT01000005.1"/>
</dbReference>
<evidence type="ECO:0000256" key="4">
    <source>
        <dbReference type="ARBA" id="ARBA00022496"/>
    </source>
</evidence>
<dbReference type="GO" id="GO:0006826">
    <property type="term" value="P:iron ion transport"/>
    <property type="evidence" value="ECO:0007669"/>
    <property type="project" value="UniProtKB-KW"/>
</dbReference>
<evidence type="ECO:0000256" key="2">
    <source>
        <dbReference type="ARBA" id="ARBA00022448"/>
    </source>
</evidence>
<dbReference type="PANTHER" id="PTHR32552:SF81">
    <property type="entry name" value="TONB-DEPENDENT OUTER MEMBRANE RECEPTOR"/>
    <property type="match status" value="1"/>
</dbReference>
<sequence length="787" mass="87309">MTNQGCSYNLSKSSHFKLKTLSTSILLALLGFNHQYATAEEAEADLEKIVVTGQKYMRTLQEVPASVSVFNAEKIENLDVDDFSEILFETANVQSTPNGFNIRGIDNQNVSGAGNSNLASVYIDEAPIPHRLMVAGISTWDISQVEIYRGPQSTIQGRNSLAGAVAMTSQAPAHEWGGKYRLELGQNGQQEGAIAIGGGLVEDQLAFRFSGEKESFDGFNFNPTRNENADFIDNELYRLKFLYTPSALPDLSLQLSFTRTENTLGDDAVNALENGQSFETRVITNNDPQQTTTTGDIVSLLANYDINDIWRMSAVSTHTDVNILWLDYDDDNSPIDGGTRYFDEDNKTFTQELRFSFEYEKLNGVIGAYYFKQDVPSSFGGNTRFRLSSVGVSAPFFQSQFGLDADTANFVVAQYAQFDPAILRQDATTQQDITTQAIFTDFTYSINDKWDVFAGVRWDKETQENESAQVFSIVNIASIPDPSLYPAPLNTLIAGINQQLVANVENANQSIPLVDTSFTEVIPKVGLSYHWSNDVSTSFTLQEGYRSGGVGVNNARANVYQFTPEFTTNYEFSFRSSWLNDELFVNANVFYLDWKDQQVNVQLSENSFDSEVINAGASTVKGFELEINYDVTTNLSSYVSVGLAKSEFTDFTIVIPGEQSDTVFDLAGRSFADAPEWTATSGFVYKGDSGLFANVSMNYADSSPAETNPFRRGLREGDEQFDLQNDSRTLFNAQLGYEWATFGVYLVGKNIFDKQYEALAPFGAGQRVSRVNLGEPRQLSISLRGKF</sequence>
<reference evidence="16" key="1">
    <citation type="journal article" date="2014" name="Int. J. Syst. Evol. Microbiol.">
        <title>Complete genome sequence of Corynebacterium casei LMG S-19264T (=DSM 44701T), isolated from a smear-ripened cheese.</title>
        <authorList>
            <consortium name="US DOE Joint Genome Institute (JGI-PGF)"/>
            <person name="Walter F."/>
            <person name="Albersmeier A."/>
            <person name="Kalinowski J."/>
            <person name="Ruckert C."/>
        </authorList>
    </citation>
    <scope>NUCLEOTIDE SEQUENCE</scope>
    <source>
        <strain evidence="16">NBRC 110023</strain>
    </source>
</reference>
<dbReference type="Pfam" id="PF00593">
    <property type="entry name" value="TonB_dep_Rec_b-barrel"/>
    <property type="match status" value="1"/>
</dbReference>
<evidence type="ECO:0000259" key="14">
    <source>
        <dbReference type="Pfam" id="PF00593"/>
    </source>
</evidence>
<evidence type="ECO:0000256" key="9">
    <source>
        <dbReference type="ARBA" id="ARBA00023136"/>
    </source>
</evidence>
<organism evidence="16 17">
    <name type="scientific">Agaribacter marinus</name>
    <dbReference type="NCBI Taxonomy" id="1431249"/>
    <lineage>
        <taxon>Bacteria</taxon>
        <taxon>Pseudomonadati</taxon>
        <taxon>Pseudomonadota</taxon>
        <taxon>Gammaproteobacteria</taxon>
        <taxon>Alteromonadales</taxon>
        <taxon>Alteromonadaceae</taxon>
        <taxon>Agaribacter</taxon>
    </lineage>
</organism>
<dbReference type="InterPro" id="IPR039426">
    <property type="entry name" value="TonB-dep_rcpt-like"/>
</dbReference>
<keyword evidence="16" id="KW-0675">Receptor</keyword>
<keyword evidence="17" id="KW-1185">Reference proteome</keyword>
<evidence type="ECO:0000256" key="8">
    <source>
        <dbReference type="ARBA" id="ARBA00023077"/>
    </source>
</evidence>
<keyword evidence="2 11" id="KW-0813">Transport</keyword>
<keyword evidence="5 11" id="KW-0812">Transmembrane</keyword>
<name>A0AA37SXW8_9ALTE</name>
<evidence type="ECO:0000256" key="6">
    <source>
        <dbReference type="ARBA" id="ARBA00023004"/>
    </source>
</evidence>
<keyword evidence="9 11" id="KW-0472">Membrane</keyword>
<keyword evidence="10 11" id="KW-0998">Cell outer membrane</keyword>